<proteinExistence type="predicted"/>
<sequence length="90" mass="10513">MDEKRSINLTIDGIPMNLIIQASEEEIVRKAAKEINERVSKYKSGYTEPESFYFLAYATLQYAIKAMQQEQKLEEIEKISSKLDEYIKTE</sequence>
<reference evidence="1" key="1">
    <citation type="journal article" date="2021" name="PeerJ">
        <title>Extensive microbial diversity within the chicken gut microbiome revealed by metagenomics and culture.</title>
        <authorList>
            <person name="Gilroy R."/>
            <person name="Ravi A."/>
            <person name="Getino M."/>
            <person name="Pursley I."/>
            <person name="Horton D.L."/>
            <person name="Alikhan N.F."/>
            <person name="Baker D."/>
            <person name="Gharbi K."/>
            <person name="Hall N."/>
            <person name="Watson M."/>
            <person name="Adriaenssens E.M."/>
            <person name="Foster-Nyarko E."/>
            <person name="Jarju S."/>
            <person name="Secka A."/>
            <person name="Antonio M."/>
            <person name="Oren A."/>
            <person name="Chaudhuri R.R."/>
            <person name="La Ragione R."/>
            <person name="Hildebrand F."/>
            <person name="Pallen M.J."/>
        </authorList>
    </citation>
    <scope>NUCLEOTIDE SEQUENCE</scope>
    <source>
        <strain evidence="1">23274</strain>
    </source>
</reference>
<keyword evidence="1" id="KW-0131">Cell cycle</keyword>
<dbReference type="SUPFAM" id="SSF102829">
    <property type="entry name" value="Cell division protein ZapA-like"/>
    <property type="match status" value="1"/>
</dbReference>
<dbReference type="Proteomes" id="UP000824202">
    <property type="component" value="Unassembled WGS sequence"/>
</dbReference>
<dbReference type="Pfam" id="PF05164">
    <property type="entry name" value="ZapA"/>
    <property type="match status" value="1"/>
</dbReference>
<name>A0A9D2AB74_9BACT</name>
<dbReference type="InterPro" id="IPR036192">
    <property type="entry name" value="Cell_div_ZapA-like_sf"/>
</dbReference>
<keyword evidence="1" id="KW-0132">Cell division</keyword>
<gene>
    <name evidence="1" type="ORF">H9863_02925</name>
</gene>
<accession>A0A9D2AB74</accession>
<evidence type="ECO:0000313" key="2">
    <source>
        <dbReference type="Proteomes" id="UP000824202"/>
    </source>
</evidence>
<reference evidence="1" key="2">
    <citation type="submission" date="2021-04" db="EMBL/GenBank/DDBJ databases">
        <authorList>
            <person name="Gilroy R."/>
        </authorList>
    </citation>
    <scope>NUCLEOTIDE SEQUENCE</scope>
    <source>
        <strain evidence="1">23274</strain>
    </source>
</reference>
<organism evidence="1 2">
    <name type="scientific">Candidatus Odoribacter faecigallinarum</name>
    <dbReference type="NCBI Taxonomy" id="2838706"/>
    <lineage>
        <taxon>Bacteria</taxon>
        <taxon>Pseudomonadati</taxon>
        <taxon>Bacteroidota</taxon>
        <taxon>Bacteroidia</taxon>
        <taxon>Bacteroidales</taxon>
        <taxon>Odoribacteraceae</taxon>
        <taxon>Odoribacter</taxon>
    </lineage>
</organism>
<dbReference type="GO" id="GO:0051301">
    <property type="term" value="P:cell division"/>
    <property type="evidence" value="ECO:0007669"/>
    <property type="project" value="UniProtKB-KW"/>
</dbReference>
<dbReference type="InterPro" id="IPR007838">
    <property type="entry name" value="Cell_div_ZapA-like"/>
</dbReference>
<evidence type="ECO:0000313" key="1">
    <source>
        <dbReference type="EMBL" id="HIX03056.1"/>
    </source>
</evidence>
<comment type="caution">
    <text evidence="1">The sequence shown here is derived from an EMBL/GenBank/DDBJ whole genome shotgun (WGS) entry which is preliminary data.</text>
</comment>
<protein>
    <submittedName>
        <fullName evidence="1">Cell division protein ZapA</fullName>
    </submittedName>
</protein>
<dbReference type="EMBL" id="DXFT01000057">
    <property type="protein sequence ID" value="HIX03056.1"/>
    <property type="molecule type" value="Genomic_DNA"/>
</dbReference>
<dbReference type="AlphaFoldDB" id="A0A9D2AB74"/>